<evidence type="ECO:0000256" key="6">
    <source>
        <dbReference type="ARBA" id="ARBA00022490"/>
    </source>
</evidence>
<keyword evidence="10" id="KW-1185">Reference proteome</keyword>
<evidence type="ECO:0000256" key="3">
    <source>
        <dbReference type="ARBA" id="ARBA00011738"/>
    </source>
</evidence>
<dbReference type="PANTHER" id="PTHR44085:SF2">
    <property type="entry name" value="SEPIAPTERIN REDUCTASE"/>
    <property type="match status" value="1"/>
</dbReference>
<comment type="subcellular location">
    <subcellularLocation>
        <location evidence="1">Cytoplasm</location>
    </subcellularLocation>
</comment>
<dbReference type="AlphaFoldDB" id="A0A8J2P537"/>
<reference evidence="9" key="1">
    <citation type="submission" date="2021-06" db="EMBL/GenBank/DDBJ databases">
        <authorList>
            <person name="Hodson N. C."/>
            <person name="Mongue J. A."/>
            <person name="Jaron S. K."/>
        </authorList>
    </citation>
    <scope>NUCLEOTIDE SEQUENCE</scope>
</reference>
<evidence type="ECO:0000256" key="7">
    <source>
        <dbReference type="ARBA" id="ARBA00022857"/>
    </source>
</evidence>
<proteinExistence type="inferred from homology"/>
<comment type="subunit">
    <text evidence="3">Homodimer.</text>
</comment>
<comment type="caution">
    <text evidence="9">The sequence shown here is derived from an EMBL/GenBank/DDBJ whole genome shotgun (WGS) entry which is preliminary data.</text>
</comment>
<dbReference type="InterPro" id="IPR006393">
    <property type="entry name" value="Sepiapterin_red"/>
</dbReference>
<dbReference type="Proteomes" id="UP000708208">
    <property type="component" value="Unassembled WGS sequence"/>
</dbReference>
<comment type="similarity">
    <text evidence="2">Belongs to the sepiapterin reductase family.</text>
</comment>
<dbReference type="NCBIfam" id="TIGR01500">
    <property type="entry name" value="sepiapter_red"/>
    <property type="match status" value="1"/>
</dbReference>
<dbReference type="GO" id="GO:0005737">
    <property type="term" value="C:cytoplasm"/>
    <property type="evidence" value="ECO:0007669"/>
    <property type="project" value="UniProtKB-SubCell"/>
</dbReference>
<protein>
    <recommendedName>
        <fullName evidence="5">Sepiapterin reductase</fullName>
        <ecNumber evidence="4">1.1.1.153</ecNumber>
    </recommendedName>
</protein>
<dbReference type="Pfam" id="PF00106">
    <property type="entry name" value="adh_short"/>
    <property type="match status" value="1"/>
</dbReference>
<evidence type="ECO:0000313" key="10">
    <source>
        <dbReference type="Proteomes" id="UP000708208"/>
    </source>
</evidence>
<evidence type="ECO:0000256" key="2">
    <source>
        <dbReference type="ARBA" id="ARBA00010483"/>
    </source>
</evidence>
<dbReference type="GO" id="GO:0006729">
    <property type="term" value="P:tetrahydrobiopterin biosynthetic process"/>
    <property type="evidence" value="ECO:0007669"/>
    <property type="project" value="InterPro"/>
</dbReference>
<organism evidence="9 10">
    <name type="scientific">Allacma fusca</name>
    <dbReference type="NCBI Taxonomy" id="39272"/>
    <lineage>
        <taxon>Eukaryota</taxon>
        <taxon>Metazoa</taxon>
        <taxon>Ecdysozoa</taxon>
        <taxon>Arthropoda</taxon>
        <taxon>Hexapoda</taxon>
        <taxon>Collembola</taxon>
        <taxon>Symphypleona</taxon>
        <taxon>Sminthuridae</taxon>
        <taxon>Allacma</taxon>
    </lineage>
</organism>
<sequence length="273" mass="30164">MSSAMSQEFWNQKSFVLITGASRGLGRTIAIEFSQKVGPGSVFLLVARTADALEETKAAVNKVAPSVEVITSPLDLGNPDTATYLNLITSVVTANGRQASDFDHAILVHNAGSLGNLSLKVSQIEDLKEIQDYYTFNLFSMILVNSQFLRVFNNPEQQRSVIQISSLGGVQPFKTWGYYCAGKAARDMIMRNLVAEDPSINVLNYAPGPFESAIYEEASRTTGDDETRKLFNESREQGKVLTSEQTTKKLVRILGEKKYTKGEHIDFYDVADE</sequence>
<name>A0A8J2P537_9HEXA</name>
<dbReference type="InterPro" id="IPR051721">
    <property type="entry name" value="Biopterin_syn/organic_redct"/>
</dbReference>
<dbReference type="OrthoDB" id="153074at2759"/>
<accession>A0A8J2P537</accession>
<dbReference type="PANTHER" id="PTHR44085">
    <property type="entry name" value="SEPIAPTERIN REDUCTASE"/>
    <property type="match status" value="1"/>
</dbReference>
<evidence type="ECO:0000313" key="9">
    <source>
        <dbReference type="EMBL" id="CAG7724715.1"/>
    </source>
</evidence>
<evidence type="ECO:0000256" key="1">
    <source>
        <dbReference type="ARBA" id="ARBA00004496"/>
    </source>
</evidence>
<gene>
    <name evidence="9" type="ORF">AFUS01_LOCUS13715</name>
</gene>
<evidence type="ECO:0000256" key="4">
    <source>
        <dbReference type="ARBA" id="ARBA00013075"/>
    </source>
</evidence>
<keyword evidence="6" id="KW-0963">Cytoplasm</keyword>
<dbReference type="FunFam" id="3.40.50.720:FF:000259">
    <property type="entry name" value="Sepiapterin reductase"/>
    <property type="match status" value="1"/>
</dbReference>
<dbReference type="EC" id="1.1.1.153" evidence="4"/>
<dbReference type="InterPro" id="IPR002347">
    <property type="entry name" value="SDR_fam"/>
</dbReference>
<keyword evidence="7" id="KW-0521">NADP</keyword>
<evidence type="ECO:0000256" key="5">
    <source>
        <dbReference type="ARBA" id="ARBA00019170"/>
    </source>
</evidence>
<evidence type="ECO:0000256" key="8">
    <source>
        <dbReference type="ARBA" id="ARBA00023002"/>
    </source>
</evidence>
<keyword evidence="8" id="KW-0560">Oxidoreductase</keyword>
<dbReference type="GO" id="GO:0004757">
    <property type="term" value="F:sepiapterin reductase (NADP+) activity"/>
    <property type="evidence" value="ECO:0007669"/>
    <property type="project" value="UniProtKB-EC"/>
</dbReference>
<dbReference type="EMBL" id="CAJVCH010112968">
    <property type="protein sequence ID" value="CAG7724715.1"/>
    <property type="molecule type" value="Genomic_DNA"/>
</dbReference>